<dbReference type="PANTHER" id="PTHR37810:SF5">
    <property type="entry name" value="IMMUNITY PROTEIN SDPI"/>
    <property type="match status" value="1"/>
</dbReference>
<dbReference type="PANTHER" id="PTHR37810">
    <property type="entry name" value="IMMUNITY PROTEIN SDPI"/>
    <property type="match status" value="1"/>
</dbReference>
<organism evidence="2 3">
    <name type="scientific">Chitinophaga dinghuensis</name>
    <dbReference type="NCBI Taxonomy" id="1539050"/>
    <lineage>
        <taxon>Bacteria</taxon>
        <taxon>Pseudomonadati</taxon>
        <taxon>Bacteroidota</taxon>
        <taxon>Chitinophagia</taxon>
        <taxon>Chitinophagales</taxon>
        <taxon>Chitinophagaceae</taxon>
        <taxon>Chitinophaga</taxon>
    </lineage>
</organism>
<feature type="transmembrane region" description="Helical" evidence="1">
    <location>
        <begin position="51"/>
        <end position="72"/>
    </location>
</feature>
<name>A0A327WDX1_9BACT</name>
<keyword evidence="1" id="KW-0812">Transmembrane</keyword>
<feature type="transmembrane region" description="Helical" evidence="1">
    <location>
        <begin position="167"/>
        <end position="186"/>
    </location>
</feature>
<comment type="caution">
    <text evidence="2">The sequence shown here is derived from an EMBL/GenBank/DDBJ whole genome shotgun (WGS) entry which is preliminary data.</text>
</comment>
<dbReference type="AlphaFoldDB" id="A0A327WDX1"/>
<evidence type="ECO:0000313" key="3">
    <source>
        <dbReference type="Proteomes" id="UP000249819"/>
    </source>
</evidence>
<feature type="transmembrane region" description="Helical" evidence="1">
    <location>
        <begin position="93"/>
        <end position="111"/>
    </location>
</feature>
<reference evidence="2 3" key="1">
    <citation type="submission" date="2018-06" db="EMBL/GenBank/DDBJ databases">
        <title>Genomic Encyclopedia of Archaeal and Bacterial Type Strains, Phase II (KMG-II): from individual species to whole genera.</title>
        <authorList>
            <person name="Goeker M."/>
        </authorList>
    </citation>
    <scope>NUCLEOTIDE SEQUENCE [LARGE SCALE GENOMIC DNA]</scope>
    <source>
        <strain evidence="2 3">DSM 29821</strain>
    </source>
</reference>
<accession>A0A327WDX1</accession>
<dbReference type="OrthoDB" id="9808690at2"/>
<feature type="transmembrane region" description="Helical" evidence="1">
    <location>
        <begin position="12"/>
        <end position="31"/>
    </location>
</feature>
<dbReference type="InterPro" id="IPR025962">
    <property type="entry name" value="SdpI/YhfL"/>
</dbReference>
<dbReference type="RefSeq" id="WP_111590240.1">
    <property type="nucleotide sequence ID" value="NZ_QLMA01000001.1"/>
</dbReference>
<evidence type="ECO:0000313" key="2">
    <source>
        <dbReference type="EMBL" id="RAJ87560.1"/>
    </source>
</evidence>
<dbReference type="GO" id="GO:0009636">
    <property type="term" value="P:response to toxic substance"/>
    <property type="evidence" value="ECO:0007669"/>
    <property type="project" value="TreeGrafter"/>
</dbReference>
<dbReference type="Pfam" id="PF13630">
    <property type="entry name" value="SdpI"/>
    <property type="match status" value="1"/>
</dbReference>
<sequence>MTKTDLRKELLLLLLFVAPLIYMGVIWRNIPDVFGQAVEPVQQQIKTKEDFLLLMIFVFFTNALMYFLFRYLPRTDDESVSDPELMHREYYKVRFVIQIFLSAIAFIVLFMVQTSHTYAMERWAFIGIGLLITGVGLYLKGLKPNNYVGVRTPWTLRDPEIWKKTHMMASSLWTAVGIVLIAGAFFMSLITGVFVIFVASFILPILPYIYSFRLANEDKG</sequence>
<dbReference type="InterPro" id="IPR026272">
    <property type="entry name" value="SdpI"/>
</dbReference>
<feature type="transmembrane region" description="Helical" evidence="1">
    <location>
        <begin position="192"/>
        <end position="210"/>
    </location>
</feature>
<dbReference type="PIRSF" id="PIRSF038959">
    <property type="entry name" value="SdpI"/>
    <property type="match status" value="1"/>
</dbReference>
<proteinExistence type="predicted"/>
<keyword evidence="1" id="KW-1133">Transmembrane helix</keyword>
<gene>
    <name evidence="2" type="ORF">CLV59_101312</name>
</gene>
<keyword evidence="1" id="KW-0472">Membrane</keyword>
<feature type="transmembrane region" description="Helical" evidence="1">
    <location>
        <begin position="123"/>
        <end position="139"/>
    </location>
</feature>
<dbReference type="Proteomes" id="UP000249819">
    <property type="component" value="Unassembled WGS sequence"/>
</dbReference>
<keyword evidence="3" id="KW-1185">Reference proteome</keyword>
<evidence type="ECO:0000256" key="1">
    <source>
        <dbReference type="SAM" id="Phobius"/>
    </source>
</evidence>
<protein>
    <submittedName>
        <fullName evidence="2">SdpI/YhfL family protein</fullName>
    </submittedName>
</protein>
<dbReference type="EMBL" id="QLMA01000001">
    <property type="protein sequence ID" value="RAJ87560.1"/>
    <property type="molecule type" value="Genomic_DNA"/>
</dbReference>